<dbReference type="Proteomes" id="UP000235836">
    <property type="component" value="Unassembled WGS sequence"/>
</dbReference>
<keyword evidence="5" id="KW-1185">Reference proteome</keyword>
<evidence type="ECO:0000259" key="3">
    <source>
        <dbReference type="Pfam" id="PF23771"/>
    </source>
</evidence>
<protein>
    <submittedName>
        <fullName evidence="4">Uncharacterized protein</fullName>
    </submittedName>
</protein>
<dbReference type="RefSeq" id="WP_102723993.1">
    <property type="nucleotide sequence ID" value="NZ_PNHG01000007.1"/>
</dbReference>
<dbReference type="InterPro" id="IPR055592">
    <property type="entry name" value="DUF7168"/>
</dbReference>
<dbReference type="AlphaFoldDB" id="A0A2N6T4Y6"/>
<sequence length="247" mass="27469">MGTGTIGTHGNIDKIKERVQKLLNQAADQDGTAEGEAFYRKAFDLMATYGFEERDLDSPGANDEVITREFRFAGSYTDMQSQLLSYLVAALHCVAFRHGKRNSTKVESTMVFGVRRHVERVELLFTILNPQMAAGARRVKGDRIRGVSTVVARRSYMHGFSITIYERLSAAETTVATGNERYALALIDDVGKAENARDDFIRAQGLYLVASKPKRQTDSASYWQGMSDGEQSDLGQTRVRSRPALPC</sequence>
<proteinExistence type="predicted"/>
<evidence type="ECO:0000256" key="1">
    <source>
        <dbReference type="SAM" id="MobiDB-lite"/>
    </source>
</evidence>
<accession>A0A2N6T4Y6</accession>
<dbReference type="EMBL" id="PNHG01000007">
    <property type="protein sequence ID" value="PMC64379.1"/>
    <property type="molecule type" value="Genomic_DNA"/>
</dbReference>
<dbReference type="Pfam" id="PF10979">
    <property type="entry name" value="DUF2786"/>
    <property type="match status" value="1"/>
</dbReference>
<feature type="region of interest" description="Disordered" evidence="1">
    <location>
        <begin position="219"/>
        <end position="247"/>
    </location>
</feature>
<evidence type="ECO:0000313" key="4">
    <source>
        <dbReference type="EMBL" id="PMC64379.1"/>
    </source>
</evidence>
<feature type="domain" description="DUF7168" evidence="3">
    <location>
        <begin position="80"/>
        <end position="174"/>
    </location>
</feature>
<organism evidence="4 5">
    <name type="scientific">Corynebacterium tuscaniense</name>
    <dbReference type="NCBI Taxonomy" id="302449"/>
    <lineage>
        <taxon>Bacteria</taxon>
        <taxon>Bacillati</taxon>
        <taxon>Actinomycetota</taxon>
        <taxon>Actinomycetes</taxon>
        <taxon>Mycobacteriales</taxon>
        <taxon>Corynebacteriaceae</taxon>
        <taxon>Corynebacterium</taxon>
    </lineage>
</organism>
<gene>
    <name evidence="4" type="ORF">CJ203_06460</name>
</gene>
<evidence type="ECO:0000259" key="2">
    <source>
        <dbReference type="Pfam" id="PF10979"/>
    </source>
</evidence>
<feature type="domain" description="DUF2786" evidence="2">
    <location>
        <begin position="14"/>
        <end position="52"/>
    </location>
</feature>
<comment type="caution">
    <text evidence="4">The sequence shown here is derived from an EMBL/GenBank/DDBJ whole genome shotgun (WGS) entry which is preliminary data.</text>
</comment>
<name>A0A2N6T4Y6_9CORY</name>
<dbReference type="Pfam" id="PF23771">
    <property type="entry name" value="DUF7168"/>
    <property type="match status" value="1"/>
</dbReference>
<reference evidence="4 5" key="1">
    <citation type="submission" date="2017-09" db="EMBL/GenBank/DDBJ databases">
        <title>Bacterial strain isolated from the female urinary microbiota.</title>
        <authorList>
            <person name="Thomas-White K."/>
            <person name="Kumar N."/>
            <person name="Forster S."/>
            <person name="Putonti C."/>
            <person name="Lawley T."/>
            <person name="Wolfe A.J."/>
        </authorList>
    </citation>
    <scope>NUCLEOTIDE SEQUENCE [LARGE SCALE GENOMIC DNA]</scope>
    <source>
        <strain evidence="4 5">UMB0792</strain>
    </source>
</reference>
<evidence type="ECO:0000313" key="5">
    <source>
        <dbReference type="Proteomes" id="UP000235836"/>
    </source>
</evidence>
<dbReference type="InterPro" id="IPR024498">
    <property type="entry name" value="DUF2786"/>
</dbReference>